<dbReference type="Pfam" id="PF13472">
    <property type="entry name" value="Lipase_GDSL_2"/>
    <property type="match status" value="1"/>
</dbReference>
<dbReference type="InterPro" id="IPR036514">
    <property type="entry name" value="SGNH_hydro_sf"/>
</dbReference>
<keyword evidence="1" id="KW-1133">Transmembrane helix</keyword>
<dbReference type="PANTHER" id="PTHR30383:SF5">
    <property type="entry name" value="SGNH HYDROLASE-TYPE ESTERASE DOMAIN-CONTAINING PROTEIN"/>
    <property type="match status" value="1"/>
</dbReference>
<dbReference type="AlphaFoldDB" id="A0A512C6N6"/>
<comment type="caution">
    <text evidence="3">The sequence shown here is derived from an EMBL/GenBank/DDBJ whole genome shotgun (WGS) entry which is preliminary data.</text>
</comment>
<feature type="domain" description="SGNH hydrolase-type esterase" evidence="2">
    <location>
        <begin position="204"/>
        <end position="377"/>
    </location>
</feature>
<proteinExistence type="predicted"/>
<dbReference type="SUPFAM" id="SSF52266">
    <property type="entry name" value="SGNH hydrolase"/>
    <property type="match status" value="1"/>
</dbReference>
<dbReference type="PANTHER" id="PTHR30383">
    <property type="entry name" value="THIOESTERASE 1/PROTEASE 1/LYSOPHOSPHOLIPASE L1"/>
    <property type="match status" value="1"/>
</dbReference>
<evidence type="ECO:0000313" key="4">
    <source>
        <dbReference type="Proteomes" id="UP000321301"/>
    </source>
</evidence>
<name>A0A512C6N6_9BACT</name>
<dbReference type="RefSeq" id="WP_020892233.1">
    <property type="nucleotide sequence ID" value="NZ_BJYV01000001.1"/>
</dbReference>
<dbReference type="Gene3D" id="3.40.50.1110">
    <property type="entry name" value="SGNH hydrolase"/>
    <property type="match status" value="1"/>
</dbReference>
<dbReference type="InterPro" id="IPR051532">
    <property type="entry name" value="Ester_Hydrolysis_Enzymes"/>
</dbReference>
<protein>
    <recommendedName>
        <fullName evidence="2">SGNH hydrolase-type esterase domain-containing protein</fullName>
    </recommendedName>
</protein>
<gene>
    <name evidence="3" type="ORF">CQA01_04080</name>
</gene>
<sequence>MKSKILFPISLLLNLLFIIAAVYFVNKIGYESLSYNLYGPAGAEGAEINTLYKTTDKNTVATPTKGITMDIQGESLVLAGTKPGKLSFDSLVSNSVIVRSTYQRFNEESKVYEEGVDYTVDYNTGEIRRTEDSSIPDYATHVLYGLKDFDHRKFPDYSNHSFFVWVDYVTKNGASFAQPNDQSKYLSNFRKKLEEGTPVTIVSYGNSITAGGEASSTELRFQYLYGDFLKSKFPKSNLKIEDTSISGYTSSQGIKWWSTYIGKTSPDLVLLGWGMNDHNIGSNSPEQYKQNLIKLVGMIRDKKNAEVIIYSTFPPNNEWHYGTNSMELFADAAKEAALEANCAYVDVYSTWMKVLERKDQSSLLGNNINHPNDFGHWLYAQAFEAMTF</sequence>
<keyword evidence="1" id="KW-0812">Transmembrane</keyword>
<dbReference type="Proteomes" id="UP000321301">
    <property type="component" value="Unassembled WGS sequence"/>
</dbReference>
<dbReference type="InterPro" id="IPR013830">
    <property type="entry name" value="SGNH_hydro"/>
</dbReference>
<accession>A0A512C6N6</accession>
<evidence type="ECO:0000313" key="3">
    <source>
        <dbReference type="EMBL" id="GEO19874.1"/>
    </source>
</evidence>
<dbReference type="GO" id="GO:0004622">
    <property type="term" value="F:phosphatidylcholine lysophospholipase activity"/>
    <property type="evidence" value="ECO:0007669"/>
    <property type="project" value="TreeGrafter"/>
</dbReference>
<keyword evidence="4" id="KW-1185">Reference proteome</keyword>
<evidence type="ECO:0000256" key="1">
    <source>
        <dbReference type="SAM" id="Phobius"/>
    </source>
</evidence>
<organism evidence="3 4">
    <name type="scientific">Cyclobacterium qasimii</name>
    <dbReference type="NCBI Taxonomy" id="1350429"/>
    <lineage>
        <taxon>Bacteria</taxon>
        <taxon>Pseudomonadati</taxon>
        <taxon>Bacteroidota</taxon>
        <taxon>Cytophagia</taxon>
        <taxon>Cytophagales</taxon>
        <taxon>Cyclobacteriaceae</taxon>
        <taxon>Cyclobacterium</taxon>
    </lineage>
</organism>
<evidence type="ECO:0000259" key="2">
    <source>
        <dbReference type="Pfam" id="PF13472"/>
    </source>
</evidence>
<feature type="transmembrane region" description="Helical" evidence="1">
    <location>
        <begin position="6"/>
        <end position="25"/>
    </location>
</feature>
<reference evidence="3 4" key="1">
    <citation type="submission" date="2019-07" db="EMBL/GenBank/DDBJ databases">
        <title>Whole genome shotgun sequence of Cyclobacterium qasimii NBRC 106168.</title>
        <authorList>
            <person name="Hosoyama A."/>
            <person name="Uohara A."/>
            <person name="Ohji S."/>
            <person name="Ichikawa N."/>
        </authorList>
    </citation>
    <scope>NUCLEOTIDE SEQUENCE [LARGE SCALE GENOMIC DNA]</scope>
    <source>
        <strain evidence="3 4">NBRC 106168</strain>
    </source>
</reference>
<dbReference type="EMBL" id="BJYV01000001">
    <property type="protein sequence ID" value="GEO19874.1"/>
    <property type="molecule type" value="Genomic_DNA"/>
</dbReference>
<keyword evidence="1" id="KW-0472">Membrane</keyword>